<dbReference type="Proteomes" id="UP001229251">
    <property type="component" value="Unassembled WGS sequence"/>
</dbReference>
<comment type="caution">
    <text evidence="2">The sequence shown here is derived from an EMBL/GenBank/DDBJ whole genome shotgun (WGS) entry which is preliminary data.</text>
</comment>
<evidence type="ECO:0000313" key="3">
    <source>
        <dbReference type="Proteomes" id="UP001229251"/>
    </source>
</evidence>
<sequence length="232" mass="24623">MGVLINGLVIIVFSLVGLLLRGGIQPRIHERLMQGIALCILTIGIQGTISGKNTIVMILSMIVGTYIGERIDIDKAVTNGIHFLELKFVGQKKEAVDNQFGQAFISAVMIFCIGSMAILGSLQAGLQGDNTTLYTKSILDGITALLLASSLGVGVAFSSIPVVIVEGCIMLMAQVLAPILSDAVVTEIVSVGSLLLIALALNIMNVTNFKVLNHIPAMLLPPVFIYLLSFLM</sequence>
<reference evidence="2" key="1">
    <citation type="submission" date="2023-05" db="EMBL/GenBank/DDBJ databases">
        <title>Cataloging the Phylogenetic Diversity of Human Bladder Bacteria.</title>
        <authorList>
            <person name="Du J."/>
        </authorList>
    </citation>
    <scope>NUCLEOTIDE SEQUENCE</scope>
    <source>
        <strain evidence="2">UMB1231</strain>
    </source>
</reference>
<dbReference type="PANTHER" id="PTHR36111:SF2">
    <property type="entry name" value="INNER MEMBRANE PROTEIN"/>
    <property type="match status" value="1"/>
</dbReference>
<keyword evidence="1" id="KW-0812">Transmembrane</keyword>
<feature type="transmembrane region" description="Helical" evidence="1">
    <location>
        <begin position="100"/>
        <end position="122"/>
    </location>
</feature>
<dbReference type="Pfam" id="PF04474">
    <property type="entry name" value="DUF554"/>
    <property type="match status" value="1"/>
</dbReference>
<feature type="transmembrane region" description="Helical" evidence="1">
    <location>
        <begin position="184"/>
        <end position="205"/>
    </location>
</feature>
<name>A0AAJ1V2U1_9LACT</name>
<dbReference type="InterPro" id="IPR007563">
    <property type="entry name" value="DUF554"/>
</dbReference>
<feature type="transmembrane region" description="Helical" evidence="1">
    <location>
        <begin position="6"/>
        <end position="24"/>
    </location>
</feature>
<dbReference type="EMBL" id="JASOOE010000009">
    <property type="protein sequence ID" value="MDK7187443.1"/>
    <property type="molecule type" value="Genomic_DNA"/>
</dbReference>
<keyword evidence="1" id="KW-0472">Membrane</keyword>
<evidence type="ECO:0000256" key="1">
    <source>
        <dbReference type="SAM" id="Phobius"/>
    </source>
</evidence>
<dbReference type="AlphaFoldDB" id="A0AAJ1V2U1"/>
<feature type="transmembrane region" description="Helical" evidence="1">
    <location>
        <begin position="211"/>
        <end position="231"/>
    </location>
</feature>
<keyword evidence="1" id="KW-1133">Transmembrane helix</keyword>
<accession>A0AAJ1V2U1</accession>
<protein>
    <submittedName>
        <fullName evidence="2">DUF554 domain-containing protein</fullName>
    </submittedName>
</protein>
<dbReference type="RefSeq" id="WP_070609920.1">
    <property type="nucleotide sequence ID" value="NZ_JASOOE010000009.1"/>
</dbReference>
<dbReference type="PANTHER" id="PTHR36111">
    <property type="entry name" value="INNER MEMBRANE PROTEIN-RELATED"/>
    <property type="match status" value="1"/>
</dbReference>
<evidence type="ECO:0000313" key="2">
    <source>
        <dbReference type="EMBL" id="MDK7187443.1"/>
    </source>
</evidence>
<gene>
    <name evidence="2" type="ORF">QP433_05565</name>
</gene>
<organism evidence="2 3">
    <name type="scientific">Facklamia hominis</name>
    <dbReference type="NCBI Taxonomy" id="178214"/>
    <lineage>
        <taxon>Bacteria</taxon>
        <taxon>Bacillati</taxon>
        <taxon>Bacillota</taxon>
        <taxon>Bacilli</taxon>
        <taxon>Lactobacillales</taxon>
        <taxon>Aerococcaceae</taxon>
        <taxon>Facklamia</taxon>
    </lineage>
</organism>
<feature type="transmembrane region" description="Helical" evidence="1">
    <location>
        <begin position="142"/>
        <end position="172"/>
    </location>
</feature>
<proteinExistence type="predicted"/>